<gene>
    <name evidence="1" type="ORF">RHMOL_Rhmol11G0069400</name>
</gene>
<proteinExistence type="predicted"/>
<dbReference type="Proteomes" id="UP001062846">
    <property type="component" value="Chromosome 11"/>
</dbReference>
<evidence type="ECO:0000313" key="2">
    <source>
        <dbReference type="Proteomes" id="UP001062846"/>
    </source>
</evidence>
<keyword evidence="2" id="KW-1185">Reference proteome</keyword>
<comment type="caution">
    <text evidence="1">The sequence shown here is derived from an EMBL/GenBank/DDBJ whole genome shotgun (WGS) entry which is preliminary data.</text>
</comment>
<dbReference type="EMBL" id="CM046398">
    <property type="protein sequence ID" value="KAI8530561.1"/>
    <property type="molecule type" value="Genomic_DNA"/>
</dbReference>
<evidence type="ECO:0000313" key="1">
    <source>
        <dbReference type="EMBL" id="KAI8530561.1"/>
    </source>
</evidence>
<organism evidence="1 2">
    <name type="scientific">Rhododendron molle</name>
    <name type="common">Chinese azalea</name>
    <name type="synonym">Azalea mollis</name>
    <dbReference type="NCBI Taxonomy" id="49168"/>
    <lineage>
        <taxon>Eukaryota</taxon>
        <taxon>Viridiplantae</taxon>
        <taxon>Streptophyta</taxon>
        <taxon>Embryophyta</taxon>
        <taxon>Tracheophyta</taxon>
        <taxon>Spermatophyta</taxon>
        <taxon>Magnoliopsida</taxon>
        <taxon>eudicotyledons</taxon>
        <taxon>Gunneridae</taxon>
        <taxon>Pentapetalae</taxon>
        <taxon>asterids</taxon>
        <taxon>Ericales</taxon>
        <taxon>Ericaceae</taxon>
        <taxon>Ericoideae</taxon>
        <taxon>Rhodoreae</taxon>
        <taxon>Rhododendron</taxon>
    </lineage>
</organism>
<accession>A0ACC0LPB4</accession>
<name>A0ACC0LPB4_RHOML</name>
<sequence>MKSSRYGKDQVPGIASEPISVQSQRLASNGTEDLVFLLPTGPSSVRLVGRGNCSELMVVHAPFVRWDLTRNGFDACTKGGIYYLETAQGVIRGERNHMAYRHFYSLLQDYHVILPLSTALEWNFRGQLAAWVDGIVYHSFLRYSEEAMPILLEFELRLKQTFHIFDLEEMVIKMAHRTWNMPEVYFYAIDTNAQALLQSAAKKPLQIGELLTHALALSAGSGGNPLLGEEATEESKEAITAFLGGSDLVFITTGIGGGTGSGFAPVVAQISREADYLSVGVVTYRSALKDVKDPSRQVPIWCYLFVGYAHCNLLRRILSAMEEGMGVVWTFRCRLWLCTGVAVRPSRGIRDEFGSFIWAVSFTASLSRLPLRSVSVYSLSVAPINDRCIAPPHAFSTPSTASPSVGFARLGLAWICGYGCCFVVPGLGLAQLRLSSFGFSIICWCLAQQLSYQRLLFPKWEEEIYGLPAVIGGSYTFVAATISIILSGRFNDPNPIEGFKQTMQAIQGALIVASTLQIVLRFSGLWRNVTRFLSPLTPLSAVPLVALAGFGLYEFGFPGVGERKPAYNTFVTGIRIIDQSLQPTIISMWDHFSEYEAPTMASLKGTYPVAVGLRLKTSTYYGTTLATQRTSGFILNPLTAEATTLQSWCIANSNKIKHLPSMAAMKPLMLASATSSSSDPVKIINLPTLVEKIELDSELIFWKPSVRKMFVDNCKSLRIMKSSDAIDLGQPNADRVHIITFSRRQNHNRTAFDVSLTDDSWTKDTFEIVSGNTSMSWERLDAYEFLVLLIVSLVQFMKVRWAIGADGPSMLLRGVRAEVCWITNQKPSERDEWYTVWNIRCWAEEYRSYTLLLASLTAYNLRFWCLHRHSLTMNVLEELRY</sequence>
<protein>
    <submittedName>
        <fullName evidence="1">Uncharacterized protein</fullName>
    </submittedName>
</protein>
<reference evidence="1" key="1">
    <citation type="submission" date="2022-02" db="EMBL/GenBank/DDBJ databases">
        <title>Plant Genome Project.</title>
        <authorList>
            <person name="Zhang R.-G."/>
        </authorList>
    </citation>
    <scope>NUCLEOTIDE SEQUENCE</scope>
    <source>
        <strain evidence="1">AT1</strain>
    </source>
</reference>